<comment type="caution">
    <text evidence="7">The sequence shown here is derived from an EMBL/GenBank/DDBJ whole genome shotgun (WGS) entry which is preliminary data.</text>
</comment>
<evidence type="ECO:0000259" key="6">
    <source>
        <dbReference type="Pfam" id="PF00561"/>
    </source>
</evidence>
<dbReference type="Gene3D" id="3.40.50.1820">
    <property type="entry name" value="alpha/beta hydrolase"/>
    <property type="match status" value="1"/>
</dbReference>
<keyword evidence="8" id="KW-1185">Reference proteome</keyword>
<dbReference type="PANTHER" id="PTHR47470">
    <property type="entry name" value="CHOLESTEROL OXIDASE"/>
    <property type="match status" value="1"/>
</dbReference>
<evidence type="ECO:0000256" key="5">
    <source>
        <dbReference type="ARBA" id="ARBA00023002"/>
    </source>
</evidence>
<dbReference type="InterPro" id="IPR000073">
    <property type="entry name" value="AB_hydrolase_1"/>
</dbReference>
<comment type="similarity">
    <text evidence="2">Belongs to the GMC oxidoreductase family.</text>
</comment>
<reference evidence="7 8" key="1">
    <citation type="submission" date="2019-03" db="EMBL/GenBank/DDBJ databases">
        <title>Genomics of glacier-inhabiting Cryobacterium strains.</title>
        <authorList>
            <person name="Liu Q."/>
            <person name="Xin Y.-H."/>
        </authorList>
    </citation>
    <scope>NUCLEOTIDE SEQUENCE [LARGE SCALE GENOMIC DNA]</scope>
    <source>
        <strain evidence="7 8">CGMCC 1.4292</strain>
    </source>
</reference>
<keyword evidence="3" id="KW-0285">Flavoprotein</keyword>
<dbReference type="GO" id="GO:0016491">
    <property type="term" value="F:oxidoreductase activity"/>
    <property type="evidence" value="ECO:0007669"/>
    <property type="project" value="UniProtKB-KW"/>
</dbReference>
<keyword evidence="7" id="KW-0378">Hydrolase</keyword>
<dbReference type="InterPro" id="IPR052542">
    <property type="entry name" value="Cholesterol_Oxidase"/>
</dbReference>
<evidence type="ECO:0000256" key="1">
    <source>
        <dbReference type="ARBA" id="ARBA00001974"/>
    </source>
</evidence>
<evidence type="ECO:0000313" key="8">
    <source>
        <dbReference type="Proteomes" id="UP000298218"/>
    </source>
</evidence>
<dbReference type="GO" id="GO:0016787">
    <property type="term" value="F:hydrolase activity"/>
    <property type="evidence" value="ECO:0007669"/>
    <property type="project" value="UniProtKB-KW"/>
</dbReference>
<dbReference type="PANTHER" id="PTHR47470:SF1">
    <property type="entry name" value="FAD-DEPENDENT OXIDOREDUCTASE 2 FAD BINDING DOMAIN-CONTAINING PROTEIN"/>
    <property type="match status" value="1"/>
</dbReference>
<protein>
    <submittedName>
        <fullName evidence="7">Alpha/beta fold hydrolase</fullName>
    </submittedName>
</protein>
<evidence type="ECO:0000256" key="4">
    <source>
        <dbReference type="ARBA" id="ARBA00022827"/>
    </source>
</evidence>
<evidence type="ECO:0000256" key="2">
    <source>
        <dbReference type="ARBA" id="ARBA00010790"/>
    </source>
</evidence>
<dbReference type="RefSeq" id="WP_134173537.1">
    <property type="nucleotide sequence ID" value="NZ_SODI01000001.1"/>
</dbReference>
<accession>A0A4Y8KM91</accession>
<evidence type="ECO:0000256" key="3">
    <source>
        <dbReference type="ARBA" id="ARBA00022630"/>
    </source>
</evidence>
<sequence>MTSPLATPAPVTRADHVTQVIPLTAPDGAPLSLVHVTTAGIRRHPPRGPVMLVHGAGVRSELFRPPLKRTLVDALLDQGWDVWMFNWRASIDFDPLPWTLDDAAVYDYPTAVAHILRATGADTLKAVVHCQGSTSFTMAAVAGLLPQVDTVITNSVSLHPVVPALSRFKITRLAPIVNHFSPYLNTAWGYKSNGYFSRVVRGLVRASHPECDNTVCRMVSFTYGSGHPALWAHRNLDQATHDWITGEFAESPMTFFAQMKKCLDAGHLVHSGVHNELPVDLTAAAPQTDARFVFLTGADNRCFLPESQRRSYEFFNRHRPGKDTFHLIPRYGHLDVFFGVNAWRDTYPIIERELAL</sequence>
<dbReference type="InterPro" id="IPR029058">
    <property type="entry name" value="AB_hydrolase_fold"/>
</dbReference>
<dbReference type="EMBL" id="SOHQ01000042">
    <property type="protein sequence ID" value="TFD75820.1"/>
    <property type="molecule type" value="Genomic_DNA"/>
</dbReference>
<comment type="cofactor">
    <cofactor evidence="1">
        <name>FAD</name>
        <dbReference type="ChEBI" id="CHEBI:57692"/>
    </cofactor>
</comment>
<dbReference type="Pfam" id="PF00561">
    <property type="entry name" value="Abhydrolase_1"/>
    <property type="match status" value="1"/>
</dbReference>
<keyword evidence="4" id="KW-0274">FAD</keyword>
<dbReference type="Proteomes" id="UP000298218">
    <property type="component" value="Unassembled WGS sequence"/>
</dbReference>
<name>A0A4Y8KM91_9MICO</name>
<organism evidence="7 8">
    <name type="scientific">Cryobacterium psychrophilum</name>
    <dbReference type="NCBI Taxonomy" id="41988"/>
    <lineage>
        <taxon>Bacteria</taxon>
        <taxon>Bacillati</taxon>
        <taxon>Actinomycetota</taxon>
        <taxon>Actinomycetes</taxon>
        <taxon>Micrococcales</taxon>
        <taxon>Microbacteriaceae</taxon>
        <taxon>Cryobacterium</taxon>
    </lineage>
</organism>
<evidence type="ECO:0000313" key="7">
    <source>
        <dbReference type="EMBL" id="TFD75820.1"/>
    </source>
</evidence>
<proteinExistence type="inferred from homology"/>
<dbReference type="AlphaFoldDB" id="A0A4Y8KM91"/>
<dbReference type="OrthoDB" id="9787779at2"/>
<dbReference type="SUPFAM" id="SSF53474">
    <property type="entry name" value="alpha/beta-Hydrolases"/>
    <property type="match status" value="1"/>
</dbReference>
<feature type="domain" description="AB hydrolase-1" evidence="6">
    <location>
        <begin position="49"/>
        <end position="156"/>
    </location>
</feature>
<keyword evidence="5" id="KW-0560">Oxidoreductase</keyword>
<gene>
    <name evidence="7" type="ORF">E3T53_15250</name>
</gene>